<dbReference type="GO" id="GO:0031398">
    <property type="term" value="P:positive regulation of protein ubiquitination"/>
    <property type="evidence" value="ECO:0007669"/>
    <property type="project" value="TreeGrafter"/>
</dbReference>
<dbReference type="PROSITE" id="PS50181">
    <property type="entry name" value="FBOX"/>
    <property type="match status" value="1"/>
</dbReference>
<sequence length="417" mass="46570">TPLVATSIWRAWRGSLEEARPLSSLYVGCLCNDEALFNDAHIAPQQISSCSSHHRARNSGSSARGRRMTAINLFLAGDQGGKTPHQVGADGFLMFKMRTFTCDQLNFFPFLLPSADISWDQLPDEVVLRIFFCLPPRDLVRISVVCKRWQRLAFDESLWHSVDLEGMTHTAPALQQVLRTGIRRLRCPRSFVEEFSLQVVQLDLSSSIIPTLALEDIICRCRLLECLSLEGLQLSDTIISCLAKNTRLQELNLSGCSAFSAPVLARMLKSCSRSALNLSWCTFDNNHIKSVVDNLSSSVTHLNLSGYRENDCSLKPVFLCRSDSTLLTADCLPVLKQLKHLLHLSLSRCYHIHLAALTDVGIMFPVLSQLDVFGLVQDSQLPSLKREMPHVSINSRPFSSIARPTPATWMCLPSCQL</sequence>
<dbReference type="PANTHER" id="PTHR20933:SF4">
    <property type="entry name" value="F-BOX INVOLVED IN POLYQ PATHOGENESIS, ISOFORM A"/>
    <property type="match status" value="1"/>
</dbReference>
<dbReference type="Ensembl" id="ENSNBRT00000008356.1">
    <property type="protein sequence ID" value="ENSNBRP00000008128.1"/>
    <property type="gene ID" value="ENSNBRG00000006265.1"/>
</dbReference>
<dbReference type="Gene3D" id="3.80.10.10">
    <property type="entry name" value="Ribonuclease Inhibitor"/>
    <property type="match status" value="1"/>
</dbReference>
<dbReference type="Bgee" id="ENSNBRG00000006265">
    <property type="expression patterns" value="Expressed in testis"/>
</dbReference>
<proteinExistence type="predicted"/>
<dbReference type="InterPro" id="IPR032675">
    <property type="entry name" value="LRR_dom_sf"/>
</dbReference>
<reference evidence="2" key="1">
    <citation type="submission" date="2025-08" db="UniProtKB">
        <authorList>
            <consortium name="Ensembl"/>
        </authorList>
    </citation>
    <scope>IDENTIFICATION</scope>
</reference>
<evidence type="ECO:0000259" key="1">
    <source>
        <dbReference type="PROSITE" id="PS50181"/>
    </source>
</evidence>
<evidence type="ECO:0000313" key="3">
    <source>
        <dbReference type="Proteomes" id="UP000261580"/>
    </source>
</evidence>
<dbReference type="PANTHER" id="PTHR20933">
    <property type="entry name" value="F-BOX ONLY PROTEIN 33"/>
    <property type="match status" value="1"/>
</dbReference>
<accession>A0A3Q4GMW0</accession>
<evidence type="ECO:0000313" key="2">
    <source>
        <dbReference type="Ensembl" id="ENSNBRP00000008128.1"/>
    </source>
</evidence>
<dbReference type="SUPFAM" id="SSF81383">
    <property type="entry name" value="F-box domain"/>
    <property type="match status" value="1"/>
</dbReference>
<dbReference type="SUPFAM" id="SSF52047">
    <property type="entry name" value="RNI-like"/>
    <property type="match status" value="1"/>
</dbReference>
<dbReference type="STRING" id="32507.ENSNBRP00000008128"/>
<dbReference type="GeneTree" id="ENSGT00390000007918"/>
<dbReference type="Pfam" id="PF12937">
    <property type="entry name" value="F-box-like"/>
    <property type="match status" value="1"/>
</dbReference>
<dbReference type="InterPro" id="IPR001810">
    <property type="entry name" value="F-box_dom"/>
</dbReference>
<protein>
    <submittedName>
        <fullName evidence="2">S-phase kinase-associated protein 2, E3 ubiquitin protein ligase</fullName>
    </submittedName>
</protein>
<dbReference type="SMART" id="SM00256">
    <property type="entry name" value="FBOX"/>
    <property type="match status" value="1"/>
</dbReference>
<organism evidence="2 3">
    <name type="scientific">Neolamprologus brichardi</name>
    <name type="common">Fairy cichlid</name>
    <name type="synonym">Lamprologus brichardi</name>
    <dbReference type="NCBI Taxonomy" id="32507"/>
    <lineage>
        <taxon>Eukaryota</taxon>
        <taxon>Metazoa</taxon>
        <taxon>Chordata</taxon>
        <taxon>Craniata</taxon>
        <taxon>Vertebrata</taxon>
        <taxon>Euteleostomi</taxon>
        <taxon>Actinopterygii</taxon>
        <taxon>Neopterygii</taxon>
        <taxon>Teleostei</taxon>
        <taxon>Neoteleostei</taxon>
        <taxon>Acanthomorphata</taxon>
        <taxon>Ovalentaria</taxon>
        <taxon>Cichlomorphae</taxon>
        <taxon>Cichliformes</taxon>
        <taxon>Cichlidae</taxon>
        <taxon>African cichlids</taxon>
        <taxon>Pseudocrenilabrinae</taxon>
        <taxon>Lamprologini</taxon>
        <taxon>Neolamprologus</taxon>
    </lineage>
</organism>
<keyword evidence="3" id="KW-1185">Reference proteome</keyword>
<reference evidence="2" key="2">
    <citation type="submission" date="2025-09" db="UniProtKB">
        <authorList>
            <consortium name="Ensembl"/>
        </authorList>
    </citation>
    <scope>IDENTIFICATION</scope>
</reference>
<name>A0A3Q4GMW0_NEOBR</name>
<dbReference type="AlphaFoldDB" id="A0A3Q4GMW0"/>
<dbReference type="Proteomes" id="UP000261580">
    <property type="component" value="Unassembled WGS sequence"/>
</dbReference>
<dbReference type="CDD" id="cd22114">
    <property type="entry name" value="F-box_FBXL1"/>
    <property type="match status" value="1"/>
</dbReference>
<dbReference type="InterPro" id="IPR036047">
    <property type="entry name" value="F-box-like_dom_sf"/>
</dbReference>
<feature type="domain" description="F-box" evidence="1">
    <location>
        <begin position="116"/>
        <end position="162"/>
    </location>
</feature>